<proteinExistence type="predicted"/>
<keyword evidence="2" id="KW-0238">DNA-binding</keyword>
<evidence type="ECO:0000313" key="2">
    <source>
        <dbReference type="EMBL" id="NYE69926.1"/>
    </source>
</evidence>
<comment type="caution">
    <text evidence="2">The sequence shown here is derived from an EMBL/GenBank/DDBJ whole genome shotgun (WGS) entry which is preliminary data.</text>
</comment>
<evidence type="ECO:0000313" key="3">
    <source>
        <dbReference type="Proteomes" id="UP000569914"/>
    </source>
</evidence>
<dbReference type="GO" id="GO:0003677">
    <property type="term" value="F:DNA binding"/>
    <property type="evidence" value="ECO:0007669"/>
    <property type="project" value="UniProtKB-KW"/>
</dbReference>
<dbReference type="EMBL" id="JACCBU010000001">
    <property type="protein sequence ID" value="NYE69926.1"/>
    <property type="molecule type" value="Genomic_DNA"/>
</dbReference>
<dbReference type="InterPro" id="IPR036388">
    <property type="entry name" value="WH-like_DNA-bd_sf"/>
</dbReference>
<dbReference type="InterPro" id="IPR005149">
    <property type="entry name" value="Tscrpt_reg_PadR_N"/>
</dbReference>
<gene>
    <name evidence="2" type="ORF">BKA15_001255</name>
</gene>
<dbReference type="InterPro" id="IPR036390">
    <property type="entry name" value="WH_DNA-bd_sf"/>
</dbReference>
<dbReference type="Proteomes" id="UP000569914">
    <property type="component" value="Unassembled WGS sequence"/>
</dbReference>
<accession>A0A7Y9I450</accession>
<evidence type="ECO:0000259" key="1">
    <source>
        <dbReference type="Pfam" id="PF03551"/>
    </source>
</evidence>
<reference evidence="2 3" key="1">
    <citation type="submission" date="2020-07" db="EMBL/GenBank/DDBJ databases">
        <title>Sequencing the genomes of 1000 actinobacteria strains.</title>
        <authorList>
            <person name="Klenk H.-P."/>
        </authorList>
    </citation>
    <scope>NUCLEOTIDE SEQUENCE [LARGE SCALE GENOMIC DNA]</scope>
    <source>
        <strain evidence="2 3">DSM 22083</strain>
    </source>
</reference>
<dbReference type="Gene3D" id="1.10.10.10">
    <property type="entry name" value="Winged helix-like DNA-binding domain superfamily/Winged helix DNA-binding domain"/>
    <property type="match status" value="1"/>
</dbReference>
<name>A0A7Y9I450_9ACTN</name>
<dbReference type="RefSeq" id="WP_179749025.1">
    <property type="nucleotide sequence ID" value="NZ_JACCBU010000001.1"/>
</dbReference>
<organism evidence="2 3">
    <name type="scientific">Microlunatus parietis</name>
    <dbReference type="NCBI Taxonomy" id="682979"/>
    <lineage>
        <taxon>Bacteria</taxon>
        <taxon>Bacillati</taxon>
        <taxon>Actinomycetota</taxon>
        <taxon>Actinomycetes</taxon>
        <taxon>Propionibacteriales</taxon>
        <taxon>Propionibacteriaceae</taxon>
        <taxon>Microlunatus</taxon>
    </lineage>
</organism>
<sequence length="192" mass="21564">MPLRATDNPLVLPLLGLLLEQPRHQYALLTDLRERYGMRVRTGSLYTLVGSIREAGWIEQTDSNRTPSGDKASPAVFRVTPAGQDEFSRRVVVDLTDTDPANATRFVTALAYIGILDRATARATLDARIDALEQHAQEWEQSIETSGLPPIYMIEADFMASQTRHDIAWLERFVQRISDPDEAWPADTPSTR</sequence>
<dbReference type="Pfam" id="PF03551">
    <property type="entry name" value="PadR"/>
    <property type="match status" value="1"/>
</dbReference>
<protein>
    <submittedName>
        <fullName evidence="2">DNA-binding PadR family transcriptional regulator</fullName>
    </submittedName>
</protein>
<keyword evidence="3" id="KW-1185">Reference proteome</keyword>
<dbReference type="SUPFAM" id="SSF46785">
    <property type="entry name" value="Winged helix' DNA-binding domain"/>
    <property type="match status" value="1"/>
</dbReference>
<feature type="domain" description="Transcription regulator PadR N-terminal" evidence="1">
    <location>
        <begin position="14"/>
        <end position="88"/>
    </location>
</feature>
<dbReference type="AlphaFoldDB" id="A0A7Y9I450"/>